<dbReference type="Proteomes" id="UP000002624">
    <property type="component" value="Unassembled WGS sequence"/>
</dbReference>
<proteinExistence type="predicted"/>
<dbReference type="AlphaFoldDB" id="C6H571"/>
<name>C6H571_AJECH</name>
<protein>
    <submittedName>
        <fullName evidence="3">Uncharacterized protein</fullName>
    </submittedName>
</protein>
<sequence>MAGRTKPSQQLWTLMWLAGQNLSLALAPGTGRRRTASNGGRQPMGSKDGSGGDARGEGRAGSSRDEQTLSDDDGEDDIWRWPWLLDTGGPDGQDRQPWLGVAKAESGGGSILRCLAVSQHSPHTTLHTQHSPHSLRFQLVPPASSGLAMNEHWQRGWVPWIASALVLESLRSVSMEIRRWDLTWLYIVILISQRLQQPQNWWLVAI</sequence>
<evidence type="ECO:0000256" key="2">
    <source>
        <dbReference type="SAM" id="SignalP"/>
    </source>
</evidence>
<reference evidence="4" key="1">
    <citation type="submission" date="2009-05" db="EMBL/GenBank/DDBJ databases">
        <title>The genome sequence of Ajellomyces capsulatus strain H143.</title>
        <authorList>
            <person name="Champion M."/>
            <person name="Cuomo C.A."/>
            <person name="Ma L.-J."/>
            <person name="Henn M.R."/>
            <person name="Sil A."/>
            <person name="Goldman B."/>
            <person name="Young S.K."/>
            <person name="Kodira C.D."/>
            <person name="Zeng Q."/>
            <person name="Koehrsen M."/>
            <person name="Alvarado L."/>
            <person name="Berlin A.M."/>
            <person name="Borenstein D."/>
            <person name="Chen Z."/>
            <person name="Engels R."/>
            <person name="Freedman E."/>
            <person name="Gellesch M."/>
            <person name="Goldberg J."/>
            <person name="Griggs A."/>
            <person name="Gujja S."/>
            <person name="Heiman D.I."/>
            <person name="Hepburn T.A."/>
            <person name="Howarth C."/>
            <person name="Jen D."/>
            <person name="Larson L."/>
            <person name="Lewis B."/>
            <person name="Mehta T."/>
            <person name="Park D."/>
            <person name="Pearson M."/>
            <person name="Roberts A."/>
            <person name="Saif S."/>
            <person name="Shea T.D."/>
            <person name="Shenoy N."/>
            <person name="Sisk P."/>
            <person name="Stolte C."/>
            <person name="Sykes S."/>
            <person name="Walk T."/>
            <person name="White J."/>
            <person name="Yandava C."/>
            <person name="Klein B."/>
            <person name="McEwen J.G."/>
            <person name="Puccia R."/>
            <person name="Goldman G.H."/>
            <person name="Felipe M.S."/>
            <person name="Nino-Vega G."/>
            <person name="San-Blas G."/>
            <person name="Taylor J.W."/>
            <person name="Mendoza L."/>
            <person name="Galagan J.E."/>
            <person name="Nusbaum C."/>
            <person name="Birren B.W."/>
        </authorList>
    </citation>
    <scope>NUCLEOTIDE SEQUENCE [LARGE SCALE GENOMIC DNA]</scope>
    <source>
        <strain evidence="4">H143</strain>
    </source>
</reference>
<organism evidence="3 4">
    <name type="scientific">Ajellomyces capsulatus (strain H143)</name>
    <name type="common">Darling's disease fungus</name>
    <name type="synonym">Histoplasma capsulatum</name>
    <dbReference type="NCBI Taxonomy" id="544712"/>
    <lineage>
        <taxon>Eukaryota</taxon>
        <taxon>Fungi</taxon>
        <taxon>Dikarya</taxon>
        <taxon>Ascomycota</taxon>
        <taxon>Pezizomycotina</taxon>
        <taxon>Eurotiomycetes</taxon>
        <taxon>Eurotiomycetidae</taxon>
        <taxon>Onygenales</taxon>
        <taxon>Ajellomycetaceae</taxon>
        <taxon>Histoplasma</taxon>
    </lineage>
</organism>
<evidence type="ECO:0000313" key="4">
    <source>
        <dbReference type="Proteomes" id="UP000002624"/>
    </source>
</evidence>
<dbReference type="HOGENOM" id="CLU_1331617_0_0_1"/>
<dbReference type="OMA" id="SMEIRRW"/>
<feature type="signal peptide" evidence="2">
    <location>
        <begin position="1"/>
        <end position="25"/>
    </location>
</feature>
<gene>
    <name evidence="3" type="ORF">HCDG_00392</name>
</gene>
<feature type="compositionally biased region" description="Basic and acidic residues" evidence="1">
    <location>
        <begin position="54"/>
        <end position="67"/>
    </location>
</feature>
<evidence type="ECO:0000313" key="3">
    <source>
        <dbReference type="EMBL" id="EER44813.1"/>
    </source>
</evidence>
<keyword evidence="2" id="KW-0732">Signal</keyword>
<dbReference type="VEuPathDB" id="FungiDB:HCDG_00392"/>
<evidence type="ECO:0000256" key="1">
    <source>
        <dbReference type="SAM" id="MobiDB-lite"/>
    </source>
</evidence>
<feature type="region of interest" description="Disordered" evidence="1">
    <location>
        <begin position="28"/>
        <end position="77"/>
    </location>
</feature>
<dbReference type="EMBL" id="GG692419">
    <property type="protein sequence ID" value="EER44813.1"/>
    <property type="molecule type" value="Genomic_DNA"/>
</dbReference>
<feature type="chain" id="PRO_5002965342" evidence="2">
    <location>
        <begin position="26"/>
        <end position="206"/>
    </location>
</feature>
<accession>C6H571</accession>